<evidence type="ECO:0000256" key="1">
    <source>
        <dbReference type="ARBA" id="ARBA00022729"/>
    </source>
</evidence>
<keyword evidence="1 2" id="KW-0732">Signal</keyword>
<reference evidence="4" key="1">
    <citation type="submission" date="2020-12" db="EMBL/GenBank/DDBJ databases">
        <title>Geomonas sp. Red875, isolated from river sediment.</title>
        <authorList>
            <person name="Xu Z."/>
            <person name="Zhang Z."/>
            <person name="Masuda Y."/>
            <person name="Itoh H."/>
            <person name="Senoo K."/>
        </authorList>
    </citation>
    <scope>NUCLEOTIDE SEQUENCE</scope>
    <source>
        <strain evidence="4">Red875</strain>
    </source>
</reference>
<dbReference type="AlphaFoldDB" id="A0A8J7M1F9"/>
<accession>A0A8J7M1F9</accession>
<dbReference type="RefSeq" id="WP_199385623.1">
    <property type="nucleotide sequence ID" value="NZ_JAEMHM010000016.1"/>
</dbReference>
<name>A0A8J7M1F9_9BACT</name>
<feature type="signal peptide" evidence="2">
    <location>
        <begin position="1"/>
        <end position="24"/>
    </location>
</feature>
<evidence type="ECO:0000313" key="4">
    <source>
        <dbReference type="EMBL" id="MBJ6726714.1"/>
    </source>
</evidence>
<dbReference type="InterPro" id="IPR027385">
    <property type="entry name" value="Beta-barrel_OMP"/>
</dbReference>
<organism evidence="4 5">
    <name type="scientific">Geomesophilobacter sediminis</name>
    <dbReference type="NCBI Taxonomy" id="2798584"/>
    <lineage>
        <taxon>Bacteria</taxon>
        <taxon>Pseudomonadati</taxon>
        <taxon>Thermodesulfobacteriota</taxon>
        <taxon>Desulfuromonadia</taxon>
        <taxon>Geobacterales</taxon>
        <taxon>Geobacteraceae</taxon>
        <taxon>Geomesophilobacter</taxon>
    </lineage>
</organism>
<dbReference type="Proteomes" id="UP000636888">
    <property type="component" value="Unassembled WGS sequence"/>
</dbReference>
<evidence type="ECO:0000259" key="3">
    <source>
        <dbReference type="Pfam" id="PF13505"/>
    </source>
</evidence>
<dbReference type="Pfam" id="PF13505">
    <property type="entry name" value="OMP_b-brl"/>
    <property type="match status" value="1"/>
</dbReference>
<dbReference type="Gene3D" id="2.40.160.20">
    <property type="match status" value="1"/>
</dbReference>
<comment type="caution">
    <text evidence="4">The sequence shown here is derived from an EMBL/GenBank/DDBJ whole genome shotgun (WGS) entry which is preliminary data.</text>
</comment>
<protein>
    <submittedName>
        <fullName evidence="4">Porin family protein</fullName>
    </submittedName>
</protein>
<feature type="domain" description="Outer membrane protein beta-barrel" evidence="3">
    <location>
        <begin position="11"/>
        <end position="201"/>
    </location>
</feature>
<dbReference type="EMBL" id="JAEMHM010000016">
    <property type="protein sequence ID" value="MBJ6726714.1"/>
    <property type="molecule type" value="Genomic_DNA"/>
</dbReference>
<keyword evidence="5" id="KW-1185">Reference proteome</keyword>
<feature type="chain" id="PRO_5035209685" evidence="2">
    <location>
        <begin position="25"/>
        <end position="204"/>
    </location>
</feature>
<dbReference type="InterPro" id="IPR011250">
    <property type="entry name" value="OMP/PagP_B-barrel"/>
</dbReference>
<dbReference type="SUPFAM" id="SSF56925">
    <property type="entry name" value="OMPA-like"/>
    <property type="match status" value="1"/>
</dbReference>
<sequence>MKRIITCAAGLLLAATLFAGPASAAELRGRLAATARVGVVNPTDNERSGGAYNIVVPTDAGLLIGGGILYGIDDNVALEINIDRSVVSTPGNPNGWGDVEMKDLSIGMQYRLPERSRLVPYAGGGIDVLINGASDSNVSAIDTVFGAHIKGGLDYFVTRELAINAELKGVEAISADVKDNAGHKIGSFDPTSLNFTVGVRFFFN</sequence>
<evidence type="ECO:0000256" key="2">
    <source>
        <dbReference type="SAM" id="SignalP"/>
    </source>
</evidence>
<evidence type="ECO:0000313" key="5">
    <source>
        <dbReference type="Proteomes" id="UP000636888"/>
    </source>
</evidence>
<gene>
    <name evidence="4" type="ORF">JFN93_18535</name>
</gene>
<proteinExistence type="predicted"/>